<organism evidence="1 2">
    <name type="scientific">Streptomyces telluris</name>
    <dbReference type="NCBI Taxonomy" id="2720021"/>
    <lineage>
        <taxon>Bacteria</taxon>
        <taxon>Bacillati</taxon>
        <taxon>Actinomycetota</taxon>
        <taxon>Actinomycetes</taxon>
        <taxon>Kitasatosporales</taxon>
        <taxon>Streptomycetaceae</taxon>
        <taxon>Streptomyces</taxon>
    </lineage>
</organism>
<accession>A0A9X2LJB2</accession>
<protein>
    <submittedName>
        <fullName evidence="1">Uncharacterized protein</fullName>
    </submittedName>
</protein>
<reference evidence="1" key="1">
    <citation type="submission" date="2022-06" db="EMBL/GenBank/DDBJ databases">
        <title>WGS of actinobacteria.</title>
        <authorList>
            <person name="Thawai C."/>
        </authorList>
    </citation>
    <scope>NUCLEOTIDE SEQUENCE</scope>
    <source>
        <strain evidence="1">AA8</strain>
    </source>
</reference>
<dbReference type="Proteomes" id="UP001142374">
    <property type="component" value="Unassembled WGS sequence"/>
</dbReference>
<evidence type="ECO:0000313" key="2">
    <source>
        <dbReference type="Proteomes" id="UP001142374"/>
    </source>
</evidence>
<sequence length="92" mass="10281">MVSLSHAMPGLIFITLCYALLCAGSPFGSCRKCNGWGAAVRQTRSGRIKRGRECRRCEGHGRRLRIGRRLYNATTRLHREGTAPADPSRRSH</sequence>
<dbReference type="AlphaFoldDB" id="A0A9X2LJB2"/>
<dbReference type="InterPro" id="IPR036410">
    <property type="entry name" value="HSP_DnaJ_Cys-rich_dom_sf"/>
</dbReference>
<proteinExistence type="predicted"/>
<comment type="caution">
    <text evidence="1">The sequence shown here is derived from an EMBL/GenBank/DDBJ whole genome shotgun (WGS) entry which is preliminary data.</text>
</comment>
<gene>
    <name evidence="1" type="ORF">NQU55_21220</name>
</gene>
<dbReference type="RefSeq" id="WP_168090631.1">
    <property type="nucleotide sequence ID" value="NZ_JAATER010000001.1"/>
</dbReference>
<dbReference type="EMBL" id="JANIID010000020">
    <property type="protein sequence ID" value="MCQ8772268.1"/>
    <property type="molecule type" value="Genomic_DNA"/>
</dbReference>
<dbReference type="SUPFAM" id="SSF57938">
    <property type="entry name" value="DnaJ/Hsp40 cysteine-rich domain"/>
    <property type="match status" value="1"/>
</dbReference>
<name>A0A9X2LJB2_9ACTN</name>
<keyword evidence="2" id="KW-1185">Reference proteome</keyword>
<evidence type="ECO:0000313" key="1">
    <source>
        <dbReference type="EMBL" id="MCQ8772268.1"/>
    </source>
</evidence>